<protein>
    <submittedName>
        <fullName evidence="3">Uncharacterized protein</fullName>
    </submittedName>
</protein>
<feature type="compositionally biased region" description="Pro residues" evidence="1">
    <location>
        <begin position="46"/>
        <end position="56"/>
    </location>
</feature>
<dbReference type="EMBL" id="JBHTIW010000002">
    <property type="protein sequence ID" value="MFD0918793.1"/>
    <property type="molecule type" value="Genomic_DNA"/>
</dbReference>
<feature type="region of interest" description="Disordered" evidence="1">
    <location>
        <begin position="42"/>
        <end position="62"/>
    </location>
</feature>
<dbReference type="Proteomes" id="UP001597018">
    <property type="component" value="Unassembled WGS sequence"/>
</dbReference>
<gene>
    <name evidence="3" type="ORF">ACFQ16_03465</name>
</gene>
<feature type="transmembrane region" description="Helical" evidence="2">
    <location>
        <begin position="20"/>
        <end position="38"/>
    </location>
</feature>
<organism evidence="3 4">
    <name type="scientific">Saccharopolyspora rosea</name>
    <dbReference type="NCBI Taxonomy" id="524884"/>
    <lineage>
        <taxon>Bacteria</taxon>
        <taxon>Bacillati</taxon>
        <taxon>Actinomycetota</taxon>
        <taxon>Actinomycetes</taxon>
        <taxon>Pseudonocardiales</taxon>
        <taxon>Pseudonocardiaceae</taxon>
        <taxon>Saccharopolyspora</taxon>
    </lineage>
</organism>
<evidence type="ECO:0000313" key="4">
    <source>
        <dbReference type="Proteomes" id="UP001597018"/>
    </source>
</evidence>
<keyword evidence="2" id="KW-1133">Transmembrane helix</keyword>
<evidence type="ECO:0000256" key="1">
    <source>
        <dbReference type="SAM" id="MobiDB-lite"/>
    </source>
</evidence>
<proteinExistence type="predicted"/>
<dbReference type="RefSeq" id="WP_345601445.1">
    <property type="nucleotide sequence ID" value="NZ_BAABLT010000033.1"/>
</dbReference>
<keyword evidence="2" id="KW-0812">Transmembrane</keyword>
<keyword evidence="2" id="KW-0472">Membrane</keyword>
<name>A0ABW3FLR6_9PSEU</name>
<keyword evidence="4" id="KW-1185">Reference proteome</keyword>
<comment type="caution">
    <text evidence="3">The sequence shown here is derived from an EMBL/GenBank/DDBJ whole genome shotgun (WGS) entry which is preliminary data.</text>
</comment>
<sequence>MLDPNGPLPPTVYWRRRAVALGSVVVAVALLAWGALALTGGERRPQAPPAAPPGPPVAVAADAAPQDCPDQALRVAAEVARPSSRAGDRIGLSIVVTNAGDRPCVRDTGRTLRELTVSTAAGKHVWSSNDCYAESTNEKPLLQPGQSVRNDVTWFGRTSAPGCAEPPQPVPPGDYQVTARLADLASAPTPFRLTP</sequence>
<evidence type="ECO:0000313" key="3">
    <source>
        <dbReference type="EMBL" id="MFD0918793.1"/>
    </source>
</evidence>
<reference evidence="4" key="1">
    <citation type="journal article" date="2019" name="Int. J. Syst. Evol. Microbiol.">
        <title>The Global Catalogue of Microorganisms (GCM) 10K type strain sequencing project: providing services to taxonomists for standard genome sequencing and annotation.</title>
        <authorList>
            <consortium name="The Broad Institute Genomics Platform"/>
            <consortium name="The Broad Institute Genome Sequencing Center for Infectious Disease"/>
            <person name="Wu L."/>
            <person name="Ma J."/>
        </authorList>
    </citation>
    <scope>NUCLEOTIDE SEQUENCE [LARGE SCALE GENOMIC DNA]</scope>
    <source>
        <strain evidence="4">CCUG 56401</strain>
    </source>
</reference>
<evidence type="ECO:0000256" key="2">
    <source>
        <dbReference type="SAM" id="Phobius"/>
    </source>
</evidence>
<accession>A0ABW3FLR6</accession>